<evidence type="ECO:0000259" key="1">
    <source>
        <dbReference type="Pfam" id="PF00668"/>
    </source>
</evidence>
<dbReference type="Gene3D" id="3.30.559.30">
    <property type="entry name" value="Nonribosomal peptide synthetase, condensation domain"/>
    <property type="match status" value="1"/>
</dbReference>
<dbReference type="CDD" id="cd19531">
    <property type="entry name" value="LCL_NRPS-like"/>
    <property type="match status" value="1"/>
</dbReference>
<protein>
    <submittedName>
        <fullName evidence="2">Condensation domain-containing protein</fullName>
    </submittedName>
</protein>
<dbReference type="Proteomes" id="UP000218287">
    <property type="component" value="Chromosome"/>
</dbReference>
<dbReference type="AlphaFoldDB" id="A0A1Z4GCP8"/>
<dbReference type="PANTHER" id="PTHR45398">
    <property type="match status" value="1"/>
</dbReference>
<sequence>MSDIFQKIAGLSPEKLKLLAQKLNQKKGDSLSTRLIVSQSQKTHTFPLSFSQQRLWFLDQLEPGNPAFNICQFMHLSGSLNVAALEESFKEVVKRHEALRTTFTIVDGQPLQVICPASIFKLKVVNLQALPLDKRDAEVLCLANQECQKSFDLTKDYLLRVTLLQLSEIEHVLLLSIHHIAADAWSIGILIREITTLYENFSRGYPSPLPELPIQYADFAVWQRQYLQEEKLKTLLNYWQHKLGGQLPILELPTDVPRPTLQTFNGARQCLILSKTFSEQLKALYQREGVTLFMILIAAFKTLLYWYTGQEDIVIGTDIANRNQLETKELIGFFVNQLVLRTNLSGNPSFRELLERVREVTLEAYSYQDLPFDKLVDALNPVRHLSRPPLFQVKLILENTQAPALKLSNLTIKSLAVEKKTTQLDLLWEITETEQGIVAALEYNTDLFYAATIAQMLKHFETLLQQVIAKPTARLNELIELLAAVDKQAEVIQNKKTKAEYKHKFKTIKRQILDTIAETENAQ</sequence>
<dbReference type="EMBL" id="AP018174">
    <property type="protein sequence ID" value="BAY15294.1"/>
    <property type="molecule type" value="Genomic_DNA"/>
</dbReference>
<name>A0A1Z4GCP8_9CYAN</name>
<dbReference type="FunFam" id="3.30.559.10:FF:000012">
    <property type="entry name" value="Non-ribosomal peptide synthetase"/>
    <property type="match status" value="1"/>
</dbReference>
<dbReference type="PANTHER" id="PTHR45398:SF1">
    <property type="entry name" value="ENZYME, PUTATIVE (JCVI)-RELATED"/>
    <property type="match status" value="1"/>
</dbReference>
<dbReference type="Gene3D" id="3.30.559.10">
    <property type="entry name" value="Chloramphenicol acetyltransferase-like domain"/>
    <property type="match status" value="1"/>
</dbReference>
<feature type="domain" description="Condensation" evidence="1">
    <location>
        <begin position="44"/>
        <end position="478"/>
    </location>
</feature>
<accession>A0A1Z4GCP8</accession>
<dbReference type="SUPFAM" id="SSF52777">
    <property type="entry name" value="CoA-dependent acyltransferases"/>
    <property type="match status" value="2"/>
</dbReference>
<dbReference type="InterPro" id="IPR001242">
    <property type="entry name" value="Condensation_dom"/>
</dbReference>
<evidence type="ECO:0000313" key="3">
    <source>
        <dbReference type="Proteomes" id="UP000218287"/>
    </source>
</evidence>
<dbReference type="OrthoDB" id="9757559at2"/>
<gene>
    <name evidence="2" type="ORF">NIES21_11100</name>
</gene>
<proteinExistence type="predicted"/>
<organism evidence="2 3">
    <name type="scientific">Anabaenopsis circularis NIES-21</name>
    <dbReference type="NCBI Taxonomy" id="1085406"/>
    <lineage>
        <taxon>Bacteria</taxon>
        <taxon>Bacillati</taxon>
        <taxon>Cyanobacteriota</taxon>
        <taxon>Cyanophyceae</taxon>
        <taxon>Nostocales</taxon>
        <taxon>Nodulariaceae</taxon>
        <taxon>Anabaenopsis</taxon>
    </lineage>
</organism>
<dbReference type="GO" id="GO:0008610">
    <property type="term" value="P:lipid biosynthetic process"/>
    <property type="evidence" value="ECO:0007669"/>
    <property type="project" value="UniProtKB-ARBA"/>
</dbReference>
<dbReference type="Pfam" id="PF00668">
    <property type="entry name" value="Condensation"/>
    <property type="match status" value="1"/>
</dbReference>
<dbReference type="InterPro" id="IPR023213">
    <property type="entry name" value="CAT-like_dom_sf"/>
</dbReference>
<dbReference type="GO" id="GO:0003824">
    <property type="term" value="F:catalytic activity"/>
    <property type="evidence" value="ECO:0007669"/>
    <property type="project" value="InterPro"/>
</dbReference>
<reference evidence="2 3" key="1">
    <citation type="submission" date="2017-06" db="EMBL/GenBank/DDBJ databases">
        <title>Genome sequencing of cyanobaciteial culture collection at National Institute for Environmental Studies (NIES).</title>
        <authorList>
            <person name="Hirose Y."/>
            <person name="Shimura Y."/>
            <person name="Fujisawa T."/>
            <person name="Nakamura Y."/>
            <person name="Kawachi M."/>
        </authorList>
    </citation>
    <scope>NUCLEOTIDE SEQUENCE [LARGE SCALE GENOMIC DNA]</scope>
    <source>
        <strain evidence="2 3">NIES-21</strain>
    </source>
</reference>
<evidence type="ECO:0000313" key="2">
    <source>
        <dbReference type="EMBL" id="BAY15294.1"/>
    </source>
</evidence>
<keyword evidence="3" id="KW-1185">Reference proteome</keyword>